<accession>A0ACC2PMU9</accession>
<dbReference type="Proteomes" id="UP001239111">
    <property type="component" value="Chromosome 1"/>
</dbReference>
<name>A0ACC2PMU9_9HYME</name>
<protein>
    <submittedName>
        <fullName evidence="1">Uncharacterized protein</fullName>
    </submittedName>
</protein>
<keyword evidence="2" id="KW-1185">Reference proteome</keyword>
<dbReference type="EMBL" id="CM056741">
    <property type="protein sequence ID" value="KAJ8684131.1"/>
    <property type="molecule type" value="Genomic_DNA"/>
</dbReference>
<evidence type="ECO:0000313" key="2">
    <source>
        <dbReference type="Proteomes" id="UP001239111"/>
    </source>
</evidence>
<reference evidence="1" key="1">
    <citation type="submission" date="2023-04" db="EMBL/GenBank/DDBJ databases">
        <title>A chromosome-level genome assembly of the parasitoid wasp Eretmocerus hayati.</title>
        <authorList>
            <person name="Zhong Y."/>
            <person name="Liu S."/>
            <person name="Liu Y."/>
        </authorList>
    </citation>
    <scope>NUCLEOTIDE SEQUENCE</scope>
    <source>
        <strain evidence="1">ZJU_SS_LIU_2023</strain>
    </source>
</reference>
<proteinExistence type="predicted"/>
<gene>
    <name evidence="1" type="ORF">QAD02_019923</name>
</gene>
<evidence type="ECO:0000313" key="1">
    <source>
        <dbReference type="EMBL" id="KAJ8684131.1"/>
    </source>
</evidence>
<comment type="caution">
    <text evidence="1">The sequence shown here is derived from an EMBL/GenBank/DDBJ whole genome shotgun (WGS) entry which is preliminary data.</text>
</comment>
<sequence>MAISKTLLGLAVALFLAAWVSAQAEPICYPPGFPCKSNDQCCGTLTCNPWAGRCTKDSGLPPGLDCTPAGALCSEDRACCAGLICSAQGITTKRRCITPAIPTFEMNDLE</sequence>
<organism evidence="1 2">
    <name type="scientific">Eretmocerus hayati</name>
    <dbReference type="NCBI Taxonomy" id="131215"/>
    <lineage>
        <taxon>Eukaryota</taxon>
        <taxon>Metazoa</taxon>
        <taxon>Ecdysozoa</taxon>
        <taxon>Arthropoda</taxon>
        <taxon>Hexapoda</taxon>
        <taxon>Insecta</taxon>
        <taxon>Pterygota</taxon>
        <taxon>Neoptera</taxon>
        <taxon>Endopterygota</taxon>
        <taxon>Hymenoptera</taxon>
        <taxon>Apocrita</taxon>
        <taxon>Proctotrupomorpha</taxon>
        <taxon>Chalcidoidea</taxon>
        <taxon>Aphelinidae</taxon>
        <taxon>Aphelininae</taxon>
        <taxon>Eretmocerus</taxon>
    </lineage>
</organism>